<evidence type="ECO:0000313" key="7">
    <source>
        <dbReference type="EMBL" id="GIG20250.1"/>
    </source>
</evidence>
<dbReference type="AlphaFoldDB" id="A0A919P102"/>
<feature type="signal peptide" evidence="4">
    <location>
        <begin position="1"/>
        <end position="33"/>
    </location>
</feature>
<reference evidence="7" key="1">
    <citation type="submission" date="2021-01" db="EMBL/GenBank/DDBJ databases">
        <title>Whole genome shotgun sequence of Cellulomonas chitinilytica NBRC 110799.</title>
        <authorList>
            <person name="Komaki H."/>
            <person name="Tamura T."/>
        </authorList>
    </citation>
    <scope>NUCLEOTIDE SEQUENCE</scope>
    <source>
        <strain evidence="7">NBRC 110799</strain>
    </source>
</reference>
<keyword evidence="1" id="KW-0677">Repeat</keyword>
<feature type="domain" description="MucBP" evidence="5">
    <location>
        <begin position="421"/>
        <end position="480"/>
    </location>
</feature>
<evidence type="ECO:0000259" key="5">
    <source>
        <dbReference type="Pfam" id="PF06458"/>
    </source>
</evidence>
<keyword evidence="8" id="KW-1185">Reference proteome</keyword>
<dbReference type="RefSeq" id="WP_203749381.1">
    <property type="nucleotide sequence ID" value="NZ_BONK01000003.1"/>
</dbReference>
<gene>
    <name evidence="7" type="ORF">Cch01nite_09740</name>
</gene>
<feature type="region of interest" description="Disordered" evidence="2">
    <location>
        <begin position="642"/>
        <end position="662"/>
    </location>
</feature>
<keyword evidence="3" id="KW-0812">Transmembrane</keyword>
<dbReference type="EMBL" id="BONK01000003">
    <property type="protein sequence ID" value="GIG20250.1"/>
    <property type="molecule type" value="Genomic_DNA"/>
</dbReference>
<dbReference type="InterPro" id="IPR009459">
    <property type="entry name" value="MucBP_dom"/>
</dbReference>
<proteinExistence type="predicted"/>
<feature type="domain" description="MucBP" evidence="5">
    <location>
        <begin position="491"/>
        <end position="552"/>
    </location>
</feature>
<dbReference type="InterPro" id="IPR057693">
    <property type="entry name" value="DUF7933"/>
</dbReference>
<protein>
    <recommendedName>
        <fullName evidence="9">Gram-positive cocci surface proteins LPxTG domain-containing protein</fullName>
    </recommendedName>
</protein>
<organism evidence="7 8">
    <name type="scientific">Cellulomonas chitinilytica</name>
    <dbReference type="NCBI Taxonomy" id="398759"/>
    <lineage>
        <taxon>Bacteria</taxon>
        <taxon>Bacillati</taxon>
        <taxon>Actinomycetota</taxon>
        <taxon>Actinomycetes</taxon>
        <taxon>Micrococcales</taxon>
        <taxon>Cellulomonadaceae</taxon>
        <taxon>Cellulomonas</taxon>
    </lineage>
</organism>
<feature type="chain" id="PRO_5038023499" description="Gram-positive cocci surface proteins LPxTG domain-containing protein" evidence="4">
    <location>
        <begin position="34"/>
        <end position="762"/>
    </location>
</feature>
<dbReference type="Proteomes" id="UP000632740">
    <property type="component" value="Unassembled WGS sequence"/>
</dbReference>
<evidence type="ECO:0000256" key="1">
    <source>
        <dbReference type="ARBA" id="ARBA00022737"/>
    </source>
</evidence>
<evidence type="ECO:0000256" key="3">
    <source>
        <dbReference type="SAM" id="Phobius"/>
    </source>
</evidence>
<name>A0A919P102_9CELL</name>
<dbReference type="Pfam" id="PF25564">
    <property type="entry name" value="DUF7933"/>
    <property type="match status" value="1"/>
</dbReference>
<dbReference type="Pfam" id="PF06458">
    <property type="entry name" value="MucBP"/>
    <property type="match status" value="4"/>
</dbReference>
<evidence type="ECO:0000313" key="8">
    <source>
        <dbReference type="Proteomes" id="UP000632740"/>
    </source>
</evidence>
<feature type="domain" description="DUF7933" evidence="6">
    <location>
        <begin position="287"/>
        <end position="403"/>
    </location>
</feature>
<feature type="domain" description="MucBP" evidence="5">
    <location>
        <begin position="563"/>
        <end position="622"/>
    </location>
</feature>
<keyword evidence="3" id="KW-1133">Transmembrane helix</keyword>
<keyword evidence="3" id="KW-0472">Membrane</keyword>
<keyword evidence="4" id="KW-0732">Signal</keyword>
<accession>A0A919P102</accession>
<dbReference type="Gene3D" id="3.10.20.320">
    <property type="entry name" value="Putative peptidoglycan bound protein (lpxtg motif)"/>
    <property type="match status" value="4"/>
</dbReference>
<feature type="transmembrane region" description="Helical" evidence="3">
    <location>
        <begin position="734"/>
        <end position="754"/>
    </location>
</feature>
<evidence type="ECO:0000259" key="6">
    <source>
        <dbReference type="Pfam" id="PF25564"/>
    </source>
</evidence>
<sequence>MPIRTGRRTVAALAATTVTTLVLTVVVGGAAQAAPGHPGTPDAPVVVFHEDFEDAPDTGARTLLSSYVTADGKHYTADPYWMSAPRANGLVLSWNNTKMPVDGTAADNGTEDTAFKVLRQLSEALGKVNGTTNPQTNTAISAYTQDTGKAAAGGKVMFKTDEDIQLKDSNGRFLAFEMSAAATSAAANKPGVGREDPELMFYVAQSGHETALTTAPINPITDPRASKVAVTALTGGAKEDVWAGQYASDRSFLYDGGAFGIVIRNMTSAHMGNDGAFDDIKVLDVTPQLDKQFGQGEATTGDSVRLTFTVTNTAELAQKTGWSFTDSLPAGMVVANEPGVVVEEGSAATVQANPGATAITVTNGDLVAGDKALTISLNVTSATAGTYSNGPTNITVRRGLDSPDTTTVTFKDPAPAPATLVVKHHLLDGTPLTDDITTTGKVGDAYTTQARSFDRYELISTPANAHGSYTQDPTVVTYVYASVAVADKADLTVLFVDENGNEIADSTFDTYEVGAEYGTSPKVVDGWTLKTTPANANGTIDKGHNVVVYVYTKDQPAPAKADLTVRWVDQAGNPLADETHRDGEAGEQYTTEARTFPGYELVAVPVNASGAMAEGTVVTYVYAPVVVPAKADLTVRFVDEQGNPLADPTHRDGTPGEHYTTAPAAVPGYELVAVPANASGEMAEGTEVTYVYRKVTPPVEPATPTTPETYVSEVLAAPAPTTAAGGLASTGSDAAAIGILAGALAAVGGLLVAVRRRGTQHR</sequence>
<evidence type="ECO:0000256" key="2">
    <source>
        <dbReference type="SAM" id="MobiDB-lite"/>
    </source>
</evidence>
<feature type="domain" description="MucBP" evidence="5">
    <location>
        <begin position="633"/>
        <end position="693"/>
    </location>
</feature>
<comment type="caution">
    <text evidence="7">The sequence shown here is derived from an EMBL/GenBank/DDBJ whole genome shotgun (WGS) entry which is preliminary data.</text>
</comment>
<evidence type="ECO:0008006" key="9">
    <source>
        <dbReference type="Google" id="ProtNLM"/>
    </source>
</evidence>
<evidence type="ECO:0000256" key="4">
    <source>
        <dbReference type="SAM" id="SignalP"/>
    </source>
</evidence>